<evidence type="ECO:0000256" key="5">
    <source>
        <dbReference type="ARBA" id="ARBA00022842"/>
    </source>
</evidence>
<dbReference type="InterPro" id="IPR000092">
    <property type="entry name" value="Polyprenyl_synt"/>
</dbReference>
<dbReference type="PANTHER" id="PTHR43281:SF1">
    <property type="entry name" value="FARNESYL DIPHOSPHATE SYNTHASE"/>
    <property type="match status" value="1"/>
</dbReference>
<dbReference type="SUPFAM" id="SSF48576">
    <property type="entry name" value="Terpenoid synthases"/>
    <property type="match status" value="1"/>
</dbReference>
<dbReference type="AlphaFoldDB" id="A0A369Q5U2"/>
<dbReference type="NCBIfam" id="NF045485">
    <property type="entry name" value="FPPsyn"/>
    <property type="match status" value="1"/>
</dbReference>
<comment type="similarity">
    <text evidence="2 7">Belongs to the FPP/GGPP synthase family.</text>
</comment>
<evidence type="ECO:0000256" key="1">
    <source>
        <dbReference type="ARBA" id="ARBA00001946"/>
    </source>
</evidence>
<dbReference type="PROSITE" id="PS00444">
    <property type="entry name" value="POLYPRENYL_SYNTHASE_2"/>
    <property type="match status" value="1"/>
</dbReference>
<dbReference type="Pfam" id="PF00348">
    <property type="entry name" value="polyprenyl_synt"/>
    <property type="match status" value="1"/>
</dbReference>
<comment type="cofactor">
    <cofactor evidence="1">
        <name>Mg(2+)</name>
        <dbReference type="ChEBI" id="CHEBI:18420"/>
    </cofactor>
</comment>
<dbReference type="GO" id="GO:0016114">
    <property type="term" value="P:terpenoid biosynthetic process"/>
    <property type="evidence" value="ECO:0007669"/>
    <property type="project" value="UniProtKB-ARBA"/>
</dbReference>
<dbReference type="RefSeq" id="WP_115366127.1">
    <property type="nucleotide sequence ID" value="NZ_QBKA01000002.1"/>
</dbReference>
<evidence type="ECO:0000256" key="2">
    <source>
        <dbReference type="ARBA" id="ARBA00006706"/>
    </source>
</evidence>
<sequence>MHVVGEGAAEGEALLKAALGAVQGEVDSCFDALLPIPGDARARLFEAMRYAAIGGGKRVRPMLLVETAALFGVGREAAIRVGCAVEAIHVYSLIHDDLPCMDDDDLRHGKPTLHRQYDDALAVLAGDSLHALAFEILADANPIPDPFIRAELVATLATASGMNGMAGGQVMDMAAESESYDLHSITRLQQLKTGALLGAAVEMGAILGRVPPEGRSHLRAYARDIGLAFQIADDLLDVEGDETLAGKALRKDEGQGKQTFVTLMGVDGARDQARALVEQAVGHLASHGDDAATLAALARYIVERDR</sequence>
<dbReference type="SFLD" id="SFLDG01017">
    <property type="entry name" value="Polyprenyl_Transferase_Like"/>
    <property type="match status" value="1"/>
</dbReference>
<keyword evidence="4" id="KW-0479">Metal-binding</keyword>
<dbReference type="PANTHER" id="PTHR43281">
    <property type="entry name" value="FARNESYL DIPHOSPHATE SYNTHASE"/>
    <property type="match status" value="1"/>
</dbReference>
<dbReference type="SFLD" id="SFLDS00005">
    <property type="entry name" value="Isoprenoid_Synthase_Type_I"/>
    <property type="match status" value="1"/>
</dbReference>
<evidence type="ECO:0000313" key="9">
    <source>
        <dbReference type="Proteomes" id="UP000253727"/>
    </source>
</evidence>
<evidence type="ECO:0000313" key="8">
    <source>
        <dbReference type="EMBL" id="RDC59852.1"/>
    </source>
</evidence>
<dbReference type="FunFam" id="1.10.600.10:FF:000001">
    <property type="entry name" value="Geranylgeranyl diphosphate synthase"/>
    <property type="match status" value="1"/>
</dbReference>
<keyword evidence="3 7" id="KW-0808">Transferase</keyword>
<dbReference type="InterPro" id="IPR033749">
    <property type="entry name" value="Polyprenyl_synt_CS"/>
</dbReference>
<accession>A0A369Q5U2</accession>
<dbReference type="Proteomes" id="UP000253727">
    <property type="component" value="Unassembled WGS sequence"/>
</dbReference>
<organism evidence="8 9">
    <name type="scientific">Alteripontixanthobacter maritimus</name>
    <dbReference type="NCBI Taxonomy" id="2161824"/>
    <lineage>
        <taxon>Bacteria</taxon>
        <taxon>Pseudomonadati</taxon>
        <taxon>Pseudomonadota</taxon>
        <taxon>Alphaproteobacteria</taxon>
        <taxon>Sphingomonadales</taxon>
        <taxon>Erythrobacteraceae</taxon>
        <taxon>Alteripontixanthobacter</taxon>
    </lineage>
</organism>
<evidence type="ECO:0000256" key="6">
    <source>
        <dbReference type="ARBA" id="ARBA00023229"/>
    </source>
</evidence>
<reference evidence="8 9" key="1">
    <citation type="submission" date="2018-04" db="EMBL/GenBank/DDBJ databases">
        <title>Altererythrobacter sp. HME9302 genome sequencing and assembly.</title>
        <authorList>
            <person name="Kang H."/>
            <person name="Kim H."/>
            <person name="Joh K."/>
        </authorList>
    </citation>
    <scope>NUCLEOTIDE SEQUENCE [LARGE SCALE GENOMIC DNA]</scope>
    <source>
        <strain evidence="8 9">HME9302</strain>
    </source>
</reference>
<dbReference type="Gene3D" id="1.10.600.10">
    <property type="entry name" value="Farnesyl Diphosphate Synthase"/>
    <property type="match status" value="1"/>
</dbReference>
<keyword evidence="6" id="KW-0414">Isoprene biosynthesis</keyword>
<name>A0A369Q5U2_9SPHN</name>
<dbReference type="EC" id="2.5.1.1" evidence="8"/>
<keyword evidence="5" id="KW-0460">Magnesium</keyword>
<dbReference type="EMBL" id="QBKA01000002">
    <property type="protein sequence ID" value="RDC59852.1"/>
    <property type="molecule type" value="Genomic_DNA"/>
</dbReference>
<dbReference type="InterPro" id="IPR053378">
    <property type="entry name" value="Prenyl_diphosphate_synthase"/>
</dbReference>
<dbReference type="EC" id="2.5.1.10" evidence="8"/>
<dbReference type="CDD" id="cd00685">
    <property type="entry name" value="Trans_IPPS_HT"/>
    <property type="match status" value="1"/>
</dbReference>
<keyword evidence="9" id="KW-1185">Reference proteome</keyword>
<proteinExistence type="inferred from homology"/>
<dbReference type="InterPro" id="IPR008949">
    <property type="entry name" value="Isoprenoid_synthase_dom_sf"/>
</dbReference>
<dbReference type="GO" id="GO:0046872">
    <property type="term" value="F:metal ion binding"/>
    <property type="evidence" value="ECO:0007669"/>
    <property type="project" value="UniProtKB-KW"/>
</dbReference>
<evidence type="ECO:0000256" key="7">
    <source>
        <dbReference type="RuleBase" id="RU004466"/>
    </source>
</evidence>
<dbReference type="GO" id="GO:0004161">
    <property type="term" value="F:dimethylallyltranstransferase activity"/>
    <property type="evidence" value="ECO:0007669"/>
    <property type="project" value="UniProtKB-EC"/>
</dbReference>
<evidence type="ECO:0000256" key="4">
    <source>
        <dbReference type="ARBA" id="ARBA00022723"/>
    </source>
</evidence>
<gene>
    <name evidence="8" type="primary">ispA</name>
    <name evidence="8" type="ORF">HME9302_01048</name>
</gene>
<evidence type="ECO:0000256" key="3">
    <source>
        <dbReference type="ARBA" id="ARBA00022679"/>
    </source>
</evidence>
<dbReference type="OrthoDB" id="9805316at2"/>
<dbReference type="GO" id="GO:0005737">
    <property type="term" value="C:cytoplasm"/>
    <property type="evidence" value="ECO:0007669"/>
    <property type="project" value="UniProtKB-ARBA"/>
</dbReference>
<comment type="caution">
    <text evidence="8">The sequence shown here is derived from an EMBL/GenBank/DDBJ whole genome shotgun (WGS) entry which is preliminary data.</text>
</comment>
<protein>
    <submittedName>
        <fullName evidence="8">Dimethylallyltranstransferase</fullName>
        <ecNumber evidence="8">2.5.1.1</ecNumber>
        <ecNumber evidence="8">2.5.1.10</ecNumber>
    </submittedName>
</protein>
<dbReference type="GO" id="GO:0004337">
    <property type="term" value="F:(2E,6E)-farnesyl diphosphate synthase activity"/>
    <property type="evidence" value="ECO:0007669"/>
    <property type="project" value="UniProtKB-EC"/>
</dbReference>